<keyword evidence="2" id="KW-1185">Reference proteome</keyword>
<dbReference type="AlphaFoldDB" id="A0A8X6X9J4"/>
<evidence type="ECO:0000313" key="1">
    <source>
        <dbReference type="EMBL" id="GFY49475.1"/>
    </source>
</evidence>
<protein>
    <submittedName>
        <fullName evidence="1">Uncharacterized protein</fullName>
    </submittedName>
</protein>
<dbReference type="Proteomes" id="UP000886998">
    <property type="component" value="Unassembled WGS sequence"/>
</dbReference>
<gene>
    <name evidence="1" type="ORF">TNIN_465361</name>
</gene>
<name>A0A8X6X9J4_9ARAC</name>
<accession>A0A8X6X9J4</accession>
<proteinExistence type="predicted"/>
<comment type="caution">
    <text evidence="1">The sequence shown here is derived from an EMBL/GenBank/DDBJ whole genome shotgun (WGS) entry which is preliminary data.</text>
</comment>
<sequence>MVHWVRRKWLGGDSDGIETSECVPPPPHLPVGFDVPAFYSVELMQRVHGYFYKSTSIIDQWTPAACTQDVKKTLLLNPSSNSSVLNGIELELHACRRNIMSGSLTSHAFVSAMTNTMYEFVIDAVTYLI</sequence>
<organism evidence="1 2">
    <name type="scientific">Trichonephila inaurata madagascariensis</name>
    <dbReference type="NCBI Taxonomy" id="2747483"/>
    <lineage>
        <taxon>Eukaryota</taxon>
        <taxon>Metazoa</taxon>
        <taxon>Ecdysozoa</taxon>
        <taxon>Arthropoda</taxon>
        <taxon>Chelicerata</taxon>
        <taxon>Arachnida</taxon>
        <taxon>Araneae</taxon>
        <taxon>Araneomorphae</taxon>
        <taxon>Entelegynae</taxon>
        <taxon>Araneoidea</taxon>
        <taxon>Nephilidae</taxon>
        <taxon>Trichonephila</taxon>
        <taxon>Trichonephila inaurata</taxon>
    </lineage>
</organism>
<reference evidence="1" key="1">
    <citation type="submission" date="2020-08" db="EMBL/GenBank/DDBJ databases">
        <title>Multicomponent nature underlies the extraordinary mechanical properties of spider dragline silk.</title>
        <authorList>
            <person name="Kono N."/>
            <person name="Nakamura H."/>
            <person name="Mori M."/>
            <person name="Yoshida Y."/>
            <person name="Ohtoshi R."/>
            <person name="Malay A.D."/>
            <person name="Moran D.A.P."/>
            <person name="Tomita M."/>
            <person name="Numata K."/>
            <person name="Arakawa K."/>
        </authorList>
    </citation>
    <scope>NUCLEOTIDE SEQUENCE</scope>
</reference>
<dbReference type="EMBL" id="BMAV01007038">
    <property type="protein sequence ID" value="GFY49475.1"/>
    <property type="molecule type" value="Genomic_DNA"/>
</dbReference>
<evidence type="ECO:0000313" key="2">
    <source>
        <dbReference type="Proteomes" id="UP000886998"/>
    </source>
</evidence>